<keyword evidence="1" id="KW-0472">Membrane</keyword>
<keyword evidence="4" id="KW-1185">Reference proteome</keyword>
<keyword evidence="1" id="KW-0812">Transmembrane</keyword>
<dbReference type="InterPro" id="IPR000626">
    <property type="entry name" value="Ubiquitin-like_dom"/>
</dbReference>
<dbReference type="Pfam" id="PF11976">
    <property type="entry name" value="Rad60-SLD"/>
    <property type="match status" value="1"/>
</dbReference>
<dbReference type="PROSITE" id="PS50053">
    <property type="entry name" value="UBIQUITIN_2"/>
    <property type="match status" value="1"/>
</dbReference>
<proteinExistence type="predicted"/>
<dbReference type="CDD" id="cd01763">
    <property type="entry name" value="Ubl_SUMO_like"/>
    <property type="match status" value="1"/>
</dbReference>
<feature type="domain" description="Ubiquitin-like" evidence="2">
    <location>
        <begin position="834"/>
        <end position="910"/>
    </location>
</feature>
<gene>
    <name evidence="3" type="ORF">HID58_015938</name>
</gene>
<dbReference type="EMBL" id="JAGKQM010000004">
    <property type="protein sequence ID" value="KAH0930211.1"/>
    <property type="molecule type" value="Genomic_DNA"/>
</dbReference>
<feature type="non-terminal residue" evidence="3">
    <location>
        <position position="1"/>
    </location>
</feature>
<dbReference type="PANTHER" id="PTHR15157">
    <property type="entry name" value="UV RADIATION RESISTANCE-ASSOCIATED GENE PROTEIN"/>
    <property type="match status" value="1"/>
</dbReference>
<organism evidence="3 4">
    <name type="scientific">Brassica napus</name>
    <name type="common">Rape</name>
    <dbReference type="NCBI Taxonomy" id="3708"/>
    <lineage>
        <taxon>Eukaryota</taxon>
        <taxon>Viridiplantae</taxon>
        <taxon>Streptophyta</taxon>
        <taxon>Embryophyta</taxon>
        <taxon>Tracheophyta</taxon>
        <taxon>Spermatophyta</taxon>
        <taxon>Magnoliopsida</taxon>
        <taxon>eudicotyledons</taxon>
        <taxon>Gunneridae</taxon>
        <taxon>Pentapetalae</taxon>
        <taxon>rosids</taxon>
        <taxon>malvids</taxon>
        <taxon>Brassicales</taxon>
        <taxon>Brassicaceae</taxon>
        <taxon>Brassiceae</taxon>
        <taxon>Brassica</taxon>
    </lineage>
</organism>
<comment type="caution">
    <text evidence="3">The sequence shown here is derived from an EMBL/GenBank/DDBJ whole genome shotgun (WGS) entry which is preliminary data.</text>
</comment>
<evidence type="ECO:0000313" key="3">
    <source>
        <dbReference type="EMBL" id="KAH0930211.1"/>
    </source>
</evidence>
<evidence type="ECO:0000313" key="4">
    <source>
        <dbReference type="Proteomes" id="UP000824890"/>
    </source>
</evidence>
<protein>
    <recommendedName>
        <fullName evidence="2">Ubiquitin-like domain-containing protein</fullName>
    </recommendedName>
</protein>
<dbReference type="SMART" id="SM00213">
    <property type="entry name" value="UBQ"/>
    <property type="match status" value="1"/>
</dbReference>
<keyword evidence="1" id="KW-1133">Transmembrane helix</keyword>
<dbReference type="PANTHER" id="PTHR15157:SF24">
    <property type="entry name" value="VACUOLAR PROTEIN SORTING 38"/>
    <property type="match status" value="1"/>
</dbReference>
<sequence>TFVSPSSSKIMKKFNSRKRKVVRKQSPNLLIYILPTLVFCVIFVPHINQTVTYLFPSDQETLNLTLKIKQGETDTCTGRYVYIHNLPSRFNDDLIESCESYAGLRNKCKYLVNSGFGPPILEDDHNHTTRVLTTETGSWHSTNQFMLEVIFREKMRHYECLTNDSSLSSAVFVPFYAGFDVRRFWVYNVKLRDELGEDLAQWLRERPEWKKMYGQDHFFVTGRVGRDFRRVSDLDSDWGNNLMRLPEFENMTMLSIETNSCSNEFAVPYPTYFHPKTRTEVETWQMQVRTVQRRYLFSFVGAPRPEMDESIRGEVIKQCLASQERCMFLNCDTPSKDCGNPVKVVEVFQDSIFCLQPSGDTPTRRSTFDSVLAGCIPVFFSLDSVQYKWHFPVDHTKYSVYISEEDVRDGKVSIEKILSMISEEEILSMRNEVEKIIPKIIYAKPGALGPEKIEDAFEIALPRQLLMERETEPSSSTKLRRGDREEEDVKVIEWEEFDNELTRLWSLSSALKLATEKKLTLQPKLESLIQVSAESLRRTNELEEMRQRLEAKKLMVDKTSVTCKVTEQDVKKKEDDLSAEVRSLLVGGTTLSIAKTKLQESNCQLEGESGYSHLKTVTNKLRKRQQYMVSQVSFIYPLKIEAGPSQDQELESFPGGSRLGTKPVSQGSVRILGLPFSMAPFTKMSFFTDKKEVQKSATALGYVAHAVSLLAPYLGVPIRYPLRLGGSKTYIRDYAPYIEPSASDMSPVSTLSENAKFVEFPLFLDGQDTTRAAYAVFLLNKNIEQLLNFVGESSLGPRQVLANLKELIRIIHSSTTISASTASKSRSLTPQRKITLKVKTQQDGREDVYKIGYNAHMKKLMDACCTKRNFEKDTVRFIFGRKELKPRQTPAQLMMEEGDIIDLVTEQGGG</sequence>
<dbReference type="SUPFAM" id="SSF54236">
    <property type="entry name" value="Ubiquitin-like"/>
    <property type="match status" value="1"/>
</dbReference>
<reference evidence="3 4" key="1">
    <citation type="submission" date="2021-05" db="EMBL/GenBank/DDBJ databases">
        <title>Genome Assembly of Synthetic Allotetraploid Brassica napus Reveals Homoeologous Exchanges between Subgenomes.</title>
        <authorList>
            <person name="Davis J.T."/>
        </authorList>
    </citation>
    <scope>NUCLEOTIDE SEQUENCE [LARGE SCALE GENOMIC DNA]</scope>
    <source>
        <strain evidence="4">cv. Da-Ae</strain>
        <tissue evidence="3">Seedling</tissue>
    </source>
</reference>
<dbReference type="Pfam" id="PF03016">
    <property type="entry name" value="Exostosin_GT47"/>
    <property type="match status" value="1"/>
</dbReference>
<dbReference type="InterPro" id="IPR029071">
    <property type="entry name" value="Ubiquitin-like_domsf"/>
</dbReference>
<dbReference type="Gene3D" id="3.10.20.90">
    <property type="entry name" value="Phosphatidylinositol 3-kinase Catalytic Subunit, Chain A, domain 1"/>
    <property type="match status" value="1"/>
</dbReference>
<feature type="transmembrane region" description="Helical" evidence="1">
    <location>
        <begin position="29"/>
        <end position="47"/>
    </location>
</feature>
<accession>A0ABQ8DLI4</accession>
<dbReference type="InterPro" id="IPR040911">
    <property type="entry name" value="Exostosin_GT47"/>
</dbReference>
<evidence type="ECO:0000256" key="1">
    <source>
        <dbReference type="SAM" id="Phobius"/>
    </source>
</evidence>
<dbReference type="Proteomes" id="UP000824890">
    <property type="component" value="Unassembled WGS sequence"/>
</dbReference>
<name>A0ABQ8DLI4_BRANA</name>
<dbReference type="InterPro" id="IPR022617">
    <property type="entry name" value="Rad60/SUMO-like_dom"/>
</dbReference>
<evidence type="ECO:0000259" key="2">
    <source>
        <dbReference type="PROSITE" id="PS50053"/>
    </source>
</evidence>